<keyword evidence="3" id="KW-1003">Cell membrane</keyword>
<dbReference type="InterPro" id="IPR011917">
    <property type="entry name" value="ABC_transpr_lipidA"/>
</dbReference>
<dbReference type="PANTHER" id="PTHR43394">
    <property type="entry name" value="ATP-DEPENDENT PERMEASE MDL1, MITOCHONDRIAL"/>
    <property type="match status" value="1"/>
</dbReference>
<dbReference type="EMBL" id="PQSP01000001">
    <property type="protein sequence ID" value="RUS67891.1"/>
    <property type="molecule type" value="Genomic_DNA"/>
</dbReference>
<keyword evidence="15" id="KW-1185">Reference proteome</keyword>
<dbReference type="InterPro" id="IPR011527">
    <property type="entry name" value="ABC1_TM_dom"/>
</dbReference>
<dbReference type="Pfam" id="PF00664">
    <property type="entry name" value="ABC_membrane"/>
    <property type="match status" value="1"/>
</dbReference>
<keyword evidence="8 11" id="KW-1133">Transmembrane helix</keyword>
<sequence length="597" mass="65747">MRFTDFDFKRFLKAVAPHQIGLWAAFACSIVSAAIETSIPALLRPLLDNAVPSEGDLVTRLAWWVVPLVIVALFSLRAFTNYTSTYVMTWSISRIVLDIRNALFRRIVYADPKVFEEQPASKLINTVSLETQNAVGALVGSVQTFVKEGLTLLGLLCYLFWSNWKLTLIVFIVLPAVAVAVKFTRKKLDQIVLSSQKGMDDMTYTVEENVLAYRIVRLYGVQDNQSERFLADNKYLRRMLMKMTSVGSLLTPVTQVIASIAIAIIVTIALAQTSGGQLSLGGFAAYIATMLLTVPRAKALSDVYPGIQRGIMAMNRIYKLLDEPLEKDDGTYTAERTPGAIEFRYLTKQYPSSDRPALDRVSFSVAAGETVALVGHSGSGKTTLVNMLPRFIEPTSGDILLDGVPLPEWKLASLRNQMAMVSQDVVLFNSSIAANIALGVEEKDIDRERVRKALSMAHLLKFVESLPNGMDTVTGHNGYTLSGGQRQRLAIARALYRDAPILILDEATSALDAESERLVQLALDSLTHERTTLIVAHRLSTIRNANRIVVLDEGKVIEIGSYQELMERDGAFARLVEAQSAMQNNTDPGAAPAEVVL</sequence>
<dbReference type="PROSITE" id="PS50893">
    <property type="entry name" value="ABC_TRANSPORTER_2"/>
    <property type="match status" value="1"/>
</dbReference>
<dbReference type="AlphaFoldDB" id="A0A433SGK6"/>
<dbReference type="CDD" id="cd18552">
    <property type="entry name" value="ABC_6TM_MsbA_like"/>
    <property type="match status" value="1"/>
</dbReference>
<feature type="domain" description="ABC transmembrane type-1" evidence="13">
    <location>
        <begin position="23"/>
        <end position="309"/>
    </location>
</feature>
<dbReference type="GO" id="GO:0016887">
    <property type="term" value="F:ATP hydrolysis activity"/>
    <property type="evidence" value="ECO:0007669"/>
    <property type="project" value="InterPro"/>
</dbReference>
<accession>A0A433SGK6</accession>
<feature type="domain" description="ABC transporter" evidence="12">
    <location>
        <begin position="341"/>
        <end position="578"/>
    </location>
</feature>
<keyword evidence="14" id="KW-0378">Hydrolase</keyword>
<evidence type="ECO:0000256" key="10">
    <source>
        <dbReference type="ARBA" id="ARBA00023136"/>
    </source>
</evidence>
<dbReference type="PROSITE" id="PS00211">
    <property type="entry name" value="ABC_TRANSPORTER_1"/>
    <property type="match status" value="1"/>
</dbReference>
<evidence type="ECO:0000256" key="5">
    <source>
        <dbReference type="ARBA" id="ARBA00022741"/>
    </source>
</evidence>
<dbReference type="GO" id="GO:0005886">
    <property type="term" value="C:plasma membrane"/>
    <property type="evidence" value="ECO:0007669"/>
    <property type="project" value="UniProtKB-SubCell"/>
</dbReference>
<feature type="transmembrane region" description="Helical" evidence="11">
    <location>
        <begin position="167"/>
        <end position="184"/>
    </location>
</feature>
<dbReference type="GO" id="GO:0015421">
    <property type="term" value="F:ABC-type oligopeptide transporter activity"/>
    <property type="evidence" value="ECO:0007669"/>
    <property type="project" value="TreeGrafter"/>
</dbReference>
<evidence type="ECO:0000256" key="4">
    <source>
        <dbReference type="ARBA" id="ARBA00022692"/>
    </source>
</evidence>
<gene>
    <name evidence="14" type="primary">msbA</name>
    <name evidence="14" type="ORF">CUZ56_00372</name>
</gene>
<dbReference type="Pfam" id="PF00005">
    <property type="entry name" value="ABC_tran"/>
    <property type="match status" value="1"/>
</dbReference>
<dbReference type="NCBIfam" id="TIGR02203">
    <property type="entry name" value="MsbA_lipidA"/>
    <property type="match status" value="1"/>
</dbReference>
<dbReference type="RefSeq" id="WP_126977642.1">
    <property type="nucleotide sequence ID" value="NZ_PQSP01000001.1"/>
</dbReference>
<organism evidence="14 15">
    <name type="scientific">Saezia sanguinis</name>
    <dbReference type="NCBI Taxonomy" id="1965230"/>
    <lineage>
        <taxon>Bacteria</taxon>
        <taxon>Pseudomonadati</taxon>
        <taxon>Pseudomonadota</taxon>
        <taxon>Betaproteobacteria</taxon>
        <taxon>Burkholderiales</taxon>
        <taxon>Saeziaceae</taxon>
        <taxon>Saezia</taxon>
    </lineage>
</organism>
<keyword evidence="6 14" id="KW-0067">ATP-binding</keyword>
<dbReference type="InterPro" id="IPR036640">
    <property type="entry name" value="ABC1_TM_sf"/>
</dbReference>
<dbReference type="GO" id="GO:0034040">
    <property type="term" value="F:ATPase-coupled lipid transmembrane transporter activity"/>
    <property type="evidence" value="ECO:0007669"/>
    <property type="project" value="InterPro"/>
</dbReference>
<keyword evidence="7" id="KW-1278">Translocase</keyword>
<evidence type="ECO:0000256" key="2">
    <source>
        <dbReference type="ARBA" id="ARBA00022448"/>
    </source>
</evidence>
<evidence type="ECO:0000256" key="6">
    <source>
        <dbReference type="ARBA" id="ARBA00022840"/>
    </source>
</evidence>
<evidence type="ECO:0000313" key="14">
    <source>
        <dbReference type="EMBL" id="RUS67891.1"/>
    </source>
</evidence>
<dbReference type="Gene3D" id="3.40.50.300">
    <property type="entry name" value="P-loop containing nucleotide triphosphate hydrolases"/>
    <property type="match status" value="1"/>
</dbReference>
<keyword evidence="4 11" id="KW-0812">Transmembrane</keyword>
<evidence type="ECO:0000256" key="11">
    <source>
        <dbReference type="SAM" id="Phobius"/>
    </source>
</evidence>
<dbReference type="EC" id="3.6.3.-" evidence="14"/>
<dbReference type="InterPro" id="IPR003593">
    <property type="entry name" value="AAA+_ATPase"/>
</dbReference>
<feature type="transmembrane region" description="Helical" evidence="11">
    <location>
        <begin position="20"/>
        <end position="41"/>
    </location>
</feature>
<feature type="transmembrane region" description="Helical" evidence="11">
    <location>
        <begin position="61"/>
        <end position="79"/>
    </location>
</feature>
<protein>
    <submittedName>
        <fullName evidence="14">Lipid A export ATP-binding/permease protein MsbA</fullName>
        <ecNumber evidence="14">3.6.3.-</ecNumber>
    </submittedName>
</protein>
<evidence type="ECO:0000256" key="7">
    <source>
        <dbReference type="ARBA" id="ARBA00022967"/>
    </source>
</evidence>
<comment type="caution">
    <text evidence="14">The sequence shown here is derived from an EMBL/GenBank/DDBJ whole genome shotgun (WGS) entry which is preliminary data.</text>
</comment>
<keyword evidence="10 11" id="KW-0472">Membrane</keyword>
<dbReference type="OrthoDB" id="8554730at2"/>
<evidence type="ECO:0000256" key="8">
    <source>
        <dbReference type="ARBA" id="ARBA00022989"/>
    </source>
</evidence>
<name>A0A433SGK6_9BURK</name>
<evidence type="ECO:0000259" key="12">
    <source>
        <dbReference type="PROSITE" id="PS50893"/>
    </source>
</evidence>
<feature type="transmembrane region" description="Helical" evidence="11">
    <location>
        <begin position="277"/>
        <end position="294"/>
    </location>
</feature>
<reference evidence="14 15" key="1">
    <citation type="submission" date="2018-01" db="EMBL/GenBank/DDBJ databases">
        <title>Saezia sanguinis gen. nov., sp. nov., in the order Burkholderiales isolated from human blood.</title>
        <authorList>
            <person name="Medina-Pascual M.J."/>
            <person name="Valdezate S."/>
            <person name="Monzon S."/>
            <person name="Cuesta I."/>
            <person name="Carrasco G."/>
            <person name="Villalon P."/>
            <person name="Saez-Nieto J.A."/>
        </authorList>
    </citation>
    <scope>NUCLEOTIDE SEQUENCE [LARGE SCALE GENOMIC DNA]</scope>
    <source>
        <strain evidence="14 15">CNM695-12</strain>
    </source>
</reference>
<dbReference type="InterPro" id="IPR017871">
    <property type="entry name" value="ABC_transporter-like_CS"/>
</dbReference>
<dbReference type="PROSITE" id="PS50929">
    <property type="entry name" value="ABC_TM1F"/>
    <property type="match status" value="1"/>
</dbReference>
<dbReference type="InterPro" id="IPR027417">
    <property type="entry name" value="P-loop_NTPase"/>
</dbReference>
<keyword evidence="2" id="KW-0813">Transport</keyword>
<dbReference type="Proteomes" id="UP000286947">
    <property type="component" value="Unassembled WGS sequence"/>
</dbReference>
<evidence type="ECO:0000256" key="9">
    <source>
        <dbReference type="ARBA" id="ARBA00023055"/>
    </source>
</evidence>
<evidence type="ECO:0000313" key="15">
    <source>
        <dbReference type="Proteomes" id="UP000286947"/>
    </source>
</evidence>
<dbReference type="InterPro" id="IPR003439">
    <property type="entry name" value="ABC_transporter-like_ATP-bd"/>
</dbReference>
<dbReference type="SUPFAM" id="SSF52540">
    <property type="entry name" value="P-loop containing nucleoside triphosphate hydrolases"/>
    <property type="match status" value="1"/>
</dbReference>
<dbReference type="GO" id="GO:0005524">
    <property type="term" value="F:ATP binding"/>
    <property type="evidence" value="ECO:0007669"/>
    <property type="project" value="UniProtKB-KW"/>
</dbReference>
<dbReference type="SMART" id="SM00382">
    <property type="entry name" value="AAA"/>
    <property type="match status" value="1"/>
</dbReference>
<evidence type="ECO:0000256" key="1">
    <source>
        <dbReference type="ARBA" id="ARBA00004651"/>
    </source>
</evidence>
<dbReference type="PROSITE" id="PS51257">
    <property type="entry name" value="PROKAR_LIPOPROTEIN"/>
    <property type="match status" value="1"/>
</dbReference>
<comment type="subcellular location">
    <subcellularLocation>
        <location evidence="1">Cell membrane</location>
        <topology evidence="1">Multi-pass membrane protein</topology>
    </subcellularLocation>
</comment>
<dbReference type="FunFam" id="3.40.50.300:FF:000140">
    <property type="entry name" value="Lipid A export ATP-binding/permease protein MsbA"/>
    <property type="match status" value="1"/>
</dbReference>
<evidence type="ECO:0000259" key="13">
    <source>
        <dbReference type="PROSITE" id="PS50929"/>
    </source>
</evidence>
<dbReference type="SUPFAM" id="SSF90123">
    <property type="entry name" value="ABC transporter transmembrane region"/>
    <property type="match status" value="1"/>
</dbReference>
<evidence type="ECO:0000256" key="3">
    <source>
        <dbReference type="ARBA" id="ARBA00022475"/>
    </source>
</evidence>
<keyword evidence="5" id="KW-0547">Nucleotide-binding</keyword>
<proteinExistence type="predicted"/>
<dbReference type="PANTHER" id="PTHR43394:SF1">
    <property type="entry name" value="ATP-BINDING CASSETTE SUB-FAMILY B MEMBER 10, MITOCHONDRIAL"/>
    <property type="match status" value="1"/>
</dbReference>
<keyword evidence="9" id="KW-0445">Lipid transport</keyword>
<dbReference type="InterPro" id="IPR039421">
    <property type="entry name" value="Type_1_exporter"/>
</dbReference>
<feature type="transmembrane region" description="Helical" evidence="11">
    <location>
        <begin position="246"/>
        <end position="271"/>
    </location>
</feature>
<dbReference type="Gene3D" id="1.20.1560.10">
    <property type="entry name" value="ABC transporter type 1, transmembrane domain"/>
    <property type="match status" value="1"/>
</dbReference>